<reference evidence="1" key="1">
    <citation type="submission" date="2017-12" db="EMBL/GenBank/DDBJ databases">
        <title>Genomics of Macrococcus caseolyticus.</title>
        <authorList>
            <person name="MacFadyen A.C."/>
            <person name="Paterson G.K."/>
        </authorList>
    </citation>
    <scope>NUCLEOTIDE SEQUENCE</scope>
    <source>
        <strain evidence="1">5459_5_49</strain>
    </source>
</reference>
<evidence type="ECO:0000313" key="1">
    <source>
        <dbReference type="EMBL" id="PKE55310.1"/>
    </source>
</evidence>
<keyword evidence="2" id="KW-1185">Reference proteome</keyword>
<comment type="caution">
    <text evidence="1">The sequence shown here is derived from an EMBL/GenBank/DDBJ whole genome shotgun (WGS) entry which is preliminary data.</text>
</comment>
<name>A0ACC9MP11_9STAP</name>
<proteinExistence type="predicted"/>
<dbReference type="EMBL" id="PIWU01000034">
    <property type="protein sequence ID" value="PKE55310.1"/>
    <property type="molecule type" value="Genomic_DNA"/>
</dbReference>
<gene>
    <name evidence="1" type="ORF">CW682_12260</name>
</gene>
<evidence type="ECO:0000313" key="2">
    <source>
        <dbReference type="Proteomes" id="UP000233606"/>
    </source>
</evidence>
<organism evidence="1 2">
    <name type="scientific">Macrococcoides caseolyticum</name>
    <dbReference type="NCBI Taxonomy" id="69966"/>
    <lineage>
        <taxon>Bacteria</taxon>
        <taxon>Bacillati</taxon>
        <taxon>Bacillota</taxon>
        <taxon>Bacilli</taxon>
        <taxon>Bacillales</taxon>
        <taxon>Staphylococcaceae</taxon>
        <taxon>Macrococcoides</taxon>
    </lineage>
</organism>
<accession>A0ACC9MP11</accession>
<protein>
    <submittedName>
        <fullName evidence="1">Transcriptional regulator</fullName>
    </submittedName>
</protein>
<dbReference type="Proteomes" id="UP000233606">
    <property type="component" value="Unassembled WGS sequence"/>
</dbReference>
<sequence length="145" mass="17376">MNKVLELNRYDMKVIEGYITNIDKLRYRLKVRKLELLDNPIIENPGGGKSNLPGDPVNREVTLCLTDDYYNNLEKIIRAIEKVYDESDDDVKELCKLNYWEPKLHLDTWEKKAKHFYTSKTTLLRVRERFLRRIAEEMDYINSDF</sequence>